<evidence type="ECO:0000313" key="12">
    <source>
        <dbReference type="Proteomes" id="UP000886800"/>
    </source>
</evidence>
<evidence type="ECO:0000259" key="10">
    <source>
        <dbReference type="PROSITE" id="PS50928"/>
    </source>
</evidence>
<reference evidence="11" key="1">
    <citation type="journal article" date="2021" name="PeerJ">
        <title>Extensive microbial diversity within the chicken gut microbiome revealed by metagenomics and culture.</title>
        <authorList>
            <person name="Gilroy R."/>
            <person name="Ravi A."/>
            <person name="Getino M."/>
            <person name="Pursley I."/>
            <person name="Horton D.L."/>
            <person name="Alikhan N.F."/>
            <person name="Baker D."/>
            <person name="Gharbi K."/>
            <person name="Hall N."/>
            <person name="Watson M."/>
            <person name="Adriaenssens E.M."/>
            <person name="Foster-Nyarko E."/>
            <person name="Jarju S."/>
            <person name="Secka A."/>
            <person name="Antonio M."/>
            <person name="Oren A."/>
            <person name="Chaudhuri R.R."/>
            <person name="La Ragione R."/>
            <person name="Hildebrand F."/>
            <person name="Pallen M.J."/>
        </authorList>
    </citation>
    <scope>NUCLEOTIDE SEQUENCE</scope>
    <source>
        <strain evidence="11">CHK188-5543</strain>
    </source>
</reference>
<organism evidence="11 12">
    <name type="scientific">Candidatus Anaerotruncus excrementipullorum</name>
    <dbReference type="NCBI Taxonomy" id="2838465"/>
    <lineage>
        <taxon>Bacteria</taxon>
        <taxon>Bacillati</taxon>
        <taxon>Bacillota</taxon>
        <taxon>Clostridia</taxon>
        <taxon>Eubacteriales</taxon>
        <taxon>Oscillospiraceae</taxon>
        <taxon>Anaerotruncus</taxon>
    </lineage>
</organism>
<dbReference type="EMBL" id="DXES01000033">
    <property type="protein sequence ID" value="HIX64912.1"/>
    <property type="molecule type" value="Genomic_DNA"/>
</dbReference>
<dbReference type="InterPro" id="IPR043429">
    <property type="entry name" value="ArtM/GltK/GlnP/TcyL/YhdX-like"/>
</dbReference>
<feature type="transmembrane region" description="Helical" evidence="9">
    <location>
        <begin position="67"/>
        <end position="88"/>
    </location>
</feature>
<feature type="transmembrane region" description="Helical" evidence="9">
    <location>
        <begin position="33"/>
        <end position="55"/>
    </location>
</feature>
<keyword evidence="3 9" id="KW-0813">Transport</keyword>
<evidence type="ECO:0000256" key="2">
    <source>
        <dbReference type="ARBA" id="ARBA00010072"/>
    </source>
</evidence>
<dbReference type="PROSITE" id="PS50928">
    <property type="entry name" value="ABC_TM1"/>
    <property type="match status" value="1"/>
</dbReference>
<evidence type="ECO:0000256" key="9">
    <source>
        <dbReference type="RuleBase" id="RU363032"/>
    </source>
</evidence>
<keyword evidence="8 9" id="KW-0472">Membrane</keyword>
<dbReference type="InterPro" id="IPR000515">
    <property type="entry name" value="MetI-like"/>
</dbReference>
<evidence type="ECO:0000256" key="6">
    <source>
        <dbReference type="ARBA" id="ARBA00022970"/>
    </source>
</evidence>
<keyword evidence="6" id="KW-0029">Amino-acid transport</keyword>
<keyword evidence="7 9" id="KW-1133">Transmembrane helix</keyword>
<dbReference type="GO" id="GO:0022857">
    <property type="term" value="F:transmembrane transporter activity"/>
    <property type="evidence" value="ECO:0007669"/>
    <property type="project" value="InterPro"/>
</dbReference>
<evidence type="ECO:0000256" key="7">
    <source>
        <dbReference type="ARBA" id="ARBA00022989"/>
    </source>
</evidence>
<dbReference type="Pfam" id="PF00528">
    <property type="entry name" value="BPD_transp_1"/>
    <property type="match status" value="1"/>
</dbReference>
<dbReference type="Gene3D" id="1.10.3720.10">
    <property type="entry name" value="MetI-like"/>
    <property type="match status" value="1"/>
</dbReference>
<dbReference type="InterPro" id="IPR035906">
    <property type="entry name" value="MetI-like_sf"/>
</dbReference>
<dbReference type="GO" id="GO:0043190">
    <property type="term" value="C:ATP-binding cassette (ABC) transporter complex"/>
    <property type="evidence" value="ECO:0007669"/>
    <property type="project" value="InterPro"/>
</dbReference>
<dbReference type="NCBIfam" id="TIGR01726">
    <property type="entry name" value="HEQRo_perm_3TM"/>
    <property type="match status" value="1"/>
</dbReference>
<comment type="caution">
    <text evidence="11">The sequence shown here is derived from an EMBL/GenBank/DDBJ whole genome shotgun (WGS) entry which is preliminary data.</text>
</comment>
<evidence type="ECO:0000313" key="11">
    <source>
        <dbReference type="EMBL" id="HIX64912.1"/>
    </source>
</evidence>
<comment type="similarity">
    <text evidence="2">Belongs to the binding-protein-dependent transport system permease family. HisMQ subfamily.</text>
</comment>
<keyword evidence="4" id="KW-1003">Cell membrane</keyword>
<dbReference type="SUPFAM" id="SSF161098">
    <property type="entry name" value="MetI-like"/>
    <property type="match status" value="1"/>
</dbReference>
<evidence type="ECO:0000256" key="3">
    <source>
        <dbReference type="ARBA" id="ARBA00022448"/>
    </source>
</evidence>
<evidence type="ECO:0000256" key="5">
    <source>
        <dbReference type="ARBA" id="ARBA00022692"/>
    </source>
</evidence>
<dbReference type="PANTHER" id="PTHR30614:SF20">
    <property type="entry name" value="GLUTAMINE TRANSPORT SYSTEM PERMEASE PROTEIN GLNP"/>
    <property type="match status" value="1"/>
</dbReference>
<gene>
    <name evidence="11" type="ORF">H9736_01545</name>
</gene>
<dbReference type="InterPro" id="IPR010065">
    <property type="entry name" value="AA_ABC_transptr_permease_3TM"/>
</dbReference>
<evidence type="ECO:0000256" key="8">
    <source>
        <dbReference type="ARBA" id="ARBA00023136"/>
    </source>
</evidence>
<evidence type="ECO:0000256" key="1">
    <source>
        <dbReference type="ARBA" id="ARBA00004651"/>
    </source>
</evidence>
<accession>A0A9D1WQ82</accession>
<dbReference type="AlphaFoldDB" id="A0A9D1WQ82"/>
<comment type="subcellular location">
    <subcellularLocation>
        <location evidence="1 9">Cell membrane</location>
        <topology evidence="1 9">Multi-pass membrane protein</topology>
    </subcellularLocation>
</comment>
<dbReference type="PANTHER" id="PTHR30614">
    <property type="entry name" value="MEMBRANE COMPONENT OF AMINO ACID ABC TRANSPORTER"/>
    <property type="match status" value="1"/>
</dbReference>
<dbReference type="GO" id="GO:0006865">
    <property type="term" value="P:amino acid transport"/>
    <property type="evidence" value="ECO:0007669"/>
    <property type="project" value="UniProtKB-KW"/>
</dbReference>
<feature type="domain" description="ABC transmembrane type-1" evidence="10">
    <location>
        <begin position="29"/>
        <end position="216"/>
    </location>
</feature>
<dbReference type="CDD" id="cd06261">
    <property type="entry name" value="TM_PBP2"/>
    <property type="match status" value="1"/>
</dbReference>
<reference evidence="11" key="2">
    <citation type="submission" date="2021-04" db="EMBL/GenBank/DDBJ databases">
        <authorList>
            <person name="Gilroy R."/>
        </authorList>
    </citation>
    <scope>NUCLEOTIDE SEQUENCE</scope>
    <source>
        <strain evidence="11">CHK188-5543</strain>
    </source>
</reference>
<protein>
    <submittedName>
        <fullName evidence="11">Amino acid ABC transporter permease</fullName>
    </submittedName>
</protein>
<keyword evidence="5 9" id="KW-0812">Transmembrane</keyword>
<dbReference type="FunFam" id="1.10.3720.10:FF:000033">
    <property type="entry name" value="Polar amino acid ABC transporter permease"/>
    <property type="match status" value="1"/>
</dbReference>
<proteinExistence type="inferred from homology"/>
<name>A0A9D1WQ82_9FIRM</name>
<feature type="transmembrane region" description="Helical" evidence="9">
    <location>
        <begin position="194"/>
        <end position="217"/>
    </location>
</feature>
<sequence length="229" mass="24997">MPEFLVSLTQALYQNLVAKDRWLLLLQGLGNTLLIALGAILIGTVIGVVMALMRVSDNRLLQGIAKVYVTVIRGIPMVTQLMIFNFIIFAPVDMPKLMIATISFGVNSGAYCAEIFRAGIQGVPLGQKEAGRSLGLNKTQTMYLIVIPQAVKAVLPTYTNEFVVLIKETAVASYIALVDLTKASDMIRNATFNAWVPLLAAAVIYLCLTLGLSHLFARLERRLARSDRG</sequence>
<evidence type="ECO:0000256" key="4">
    <source>
        <dbReference type="ARBA" id="ARBA00022475"/>
    </source>
</evidence>
<dbReference type="Proteomes" id="UP000886800">
    <property type="component" value="Unassembled WGS sequence"/>
</dbReference>